<dbReference type="AlphaFoldDB" id="A0A8J3QEB8"/>
<sequence>MQWDNETRLAVETALNESEVLGVRLGPCGGWCDLLLHVLALPEAGPIDPDTRRILRLTSPTQVKILLRADRMAASGYGPVIPLGNLDAVEEFFASLSWTGSMYGWKFLDDSSLTHDWPAETSLTIDIRPPAAAPHTLYWFNECGRDEAETKVGYCIEGTVAFESLAVLRADATPQPLSEFVFQGQNYWRALQRGDERLGVQAQRAAQSGAPSWRHNVRN</sequence>
<keyword evidence="2" id="KW-1185">Reference proteome</keyword>
<dbReference type="EMBL" id="BONY01000064">
    <property type="protein sequence ID" value="GIH09269.1"/>
    <property type="molecule type" value="Genomic_DNA"/>
</dbReference>
<dbReference type="Proteomes" id="UP000612899">
    <property type="component" value="Unassembled WGS sequence"/>
</dbReference>
<gene>
    <name evidence="1" type="ORF">Rhe02_73360</name>
</gene>
<accession>A0A8J3QEB8</accession>
<name>A0A8J3QEB8_9ACTN</name>
<organism evidence="1 2">
    <name type="scientific">Rhizocola hellebori</name>
    <dbReference type="NCBI Taxonomy" id="1392758"/>
    <lineage>
        <taxon>Bacteria</taxon>
        <taxon>Bacillati</taxon>
        <taxon>Actinomycetota</taxon>
        <taxon>Actinomycetes</taxon>
        <taxon>Micromonosporales</taxon>
        <taxon>Micromonosporaceae</taxon>
        <taxon>Rhizocola</taxon>
    </lineage>
</organism>
<dbReference type="RefSeq" id="WP_203913005.1">
    <property type="nucleotide sequence ID" value="NZ_BONY01000064.1"/>
</dbReference>
<proteinExistence type="predicted"/>
<evidence type="ECO:0000313" key="2">
    <source>
        <dbReference type="Proteomes" id="UP000612899"/>
    </source>
</evidence>
<evidence type="ECO:0000313" key="1">
    <source>
        <dbReference type="EMBL" id="GIH09269.1"/>
    </source>
</evidence>
<protein>
    <submittedName>
        <fullName evidence="1">Uncharacterized protein</fullName>
    </submittedName>
</protein>
<comment type="caution">
    <text evidence="1">The sequence shown here is derived from an EMBL/GenBank/DDBJ whole genome shotgun (WGS) entry which is preliminary data.</text>
</comment>
<reference evidence="1" key="1">
    <citation type="submission" date="2021-01" db="EMBL/GenBank/DDBJ databases">
        <title>Whole genome shotgun sequence of Rhizocola hellebori NBRC 109834.</title>
        <authorList>
            <person name="Komaki H."/>
            <person name="Tamura T."/>
        </authorList>
    </citation>
    <scope>NUCLEOTIDE SEQUENCE</scope>
    <source>
        <strain evidence="1">NBRC 109834</strain>
    </source>
</reference>